<keyword evidence="1" id="KW-0472">Membrane</keyword>
<keyword evidence="1" id="KW-1133">Transmembrane helix</keyword>
<sequence length="66" mass="7872">MEVLLKKLYVRRMATDLGITRIYVSVMGTSFWLFFPQLVRNKADLRGLEEYRIVPQWLNDQVVQLI</sequence>
<gene>
    <name evidence="2" type="ORF">Syun_004055</name>
</gene>
<name>A0AAP0L2A8_9MAGN</name>
<accession>A0AAP0L2A8</accession>
<keyword evidence="1" id="KW-0812">Transmembrane</keyword>
<protein>
    <submittedName>
        <fullName evidence="2">Uncharacterized protein</fullName>
    </submittedName>
</protein>
<evidence type="ECO:0000256" key="1">
    <source>
        <dbReference type="SAM" id="Phobius"/>
    </source>
</evidence>
<reference evidence="2 3" key="1">
    <citation type="submission" date="2024-01" db="EMBL/GenBank/DDBJ databases">
        <title>Genome assemblies of Stephania.</title>
        <authorList>
            <person name="Yang L."/>
        </authorList>
    </citation>
    <scope>NUCLEOTIDE SEQUENCE [LARGE SCALE GENOMIC DNA]</scope>
    <source>
        <strain evidence="2">YNDBR</strain>
        <tissue evidence="2">Leaf</tissue>
    </source>
</reference>
<evidence type="ECO:0000313" key="2">
    <source>
        <dbReference type="EMBL" id="KAK9163153.1"/>
    </source>
</evidence>
<dbReference type="EMBL" id="JBBNAF010000002">
    <property type="protein sequence ID" value="KAK9163153.1"/>
    <property type="molecule type" value="Genomic_DNA"/>
</dbReference>
<comment type="caution">
    <text evidence="2">The sequence shown here is derived from an EMBL/GenBank/DDBJ whole genome shotgun (WGS) entry which is preliminary data.</text>
</comment>
<keyword evidence="3" id="KW-1185">Reference proteome</keyword>
<feature type="transmembrane region" description="Helical" evidence="1">
    <location>
        <begin position="20"/>
        <end position="39"/>
    </location>
</feature>
<dbReference type="Proteomes" id="UP001420932">
    <property type="component" value="Unassembled WGS sequence"/>
</dbReference>
<dbReference type="AlphaFoldDB" id="A0AAP0L2A8"/>
<proteinExistence type="predicted"/>
<evidence type="ECO:0000313" key="3">
    <source>
        <dbReference type="Proteomes" id="UP001420932"/>
    </source>
</evidence>
<organism evidence="2 3">
    <name type="scientific">Stephania yunnanensis</name>
    <dbReference type="NCBI Taxonomy" id="152371"/>
    <lineage>
        <taxon>Eukaryota</taxon>
        <taxon>Viridiplantae</taxon>
        <taxon>Streptophyta</taxon>
        <taxon>Embryophyta</taxon>
        <taxon>Tracheophyta</taxon>
        <taxon>Spermatophyta</taxon>
        <taxon>Magnoliopsida</taxon>
        <taxon>Ranunculales</taxon>
        <taxon>Menispermaceae</taxon>
        <taxon>Menispermoideae</taxon>
        <taxon>Cissampelideae</taxon>
        <taxon>Stephania</taxon>
    </lineage>
</organism>